<dbReference type="SMART" id="SM01134">
    <property type="entry name" value="DeoRC"/>
    <property type="match status" value="1"/>
</dbReference>
<dbReference type="InterPro" id="IPR014036">
    <property type="entry name" value="DeoR-like_C"/>
</dbReference>
<dbReference type="EMBL" id="WEKT01000009">
    <property type="protein sequence ID" value="MZI93085.1"/>
    <property type="molecule type" value="Genomic_DNA"/>
</dbReference>
<name>A0A7X4RUA4_9VIBR</name>
<dbReference type="RefSeq" id="WP_161154380.1">
    <property type="nucleotide sequence ID" value="NZ_WEKT01000009.1"/>
</dbReference>
<dbReference type="SUPFAM" id="SSF46785">
    <property type="entry name" value="Winged helix' DNA-binding domain"/>
    <property type="match status" value="1"/>
</dbReference>
<feature type="domain" description="HTH deoR-type" evidence="3">
    <location>
        <begin position="3"/>
        <end position="58"/>
    </location>
</feature>
<organism evidence="4 5">
    <name type="scientific">Vibrio eleionomae</name>
    <dbReference type="NCBI Taxonomy" id="2653505"/>
    <lineage>
        <taxon>Bacteria</taxon>
        <taxon>Pseudomonadati</taxon>
        <taxon>Pseudomonadota</taxon>
        <taxon>Gammaproteobacteria</taxon>
        <taxon>Vibrionales</taxon>
        <taxon>Vibrionaceae</taxon>
        <taxon>Vibrio</taxon>
    </lineage>
</organism>
<gene>
    <name evidence="4" type="ORF">F9817_07720</name>
</gene>
<evidence type="ECO:0000313" key="4">
    <source>
        <dbReference type="EMBL" id="MZI93085.1"/>
    </source>
</evidence>
<dbReference type="InterPro" id="IPR036388">
    <property type="entry name" value="WH-like_DNA-bd_sf"/>
</dbReference>
<dbReference type="Proteomes" id="UP000462621">
    <property type="component" value="Unassembled WGS sequence"/>
</dbReference>
<dbReference type="AlphaFoldDB" id="A0A7X4RUA4"/>
<dbReference type="Gene3D" id="1.10.10.10">
    <property type="entry name" value="Winged helix-like DNA-binding domain superfamily/Winged helix DNA-binding domain"/>
    <property type="match status" value="1"/>
</dbReference>
<dbReference type="GO" id="GO:0003700">
    <property type="term" value="F:DNA-binding transcription factor activity"/>
    <property type="evidence" value="ECO:0007669"/>
    <property type="project" value="InterPro"/>
</dbReference>
<accession>A0A7X4RUA4</accession>
<protein>
    <submittedName>
        <fullName evidence="4">DeoR family transcriptional regulator</fullName>
    </submittedName>
</protein>
<evidence type="ECO:0000256" key="1">
    <source>
        <dbReference type="ARBA" id="ARBA00023015"/>
    </source>
</evidence>
<dbReference type="InterPro" id="IPR050313">
    <property type="entry name" value="Carb_Metab_HTH_regulators"/>
</dbReference>
<evidence type="ECO:0000256" key="2">
    <source>
        <dbReference type="ARBA" id="ARBA00023163"/>
    </source>
</evidence>
<dbReference type="PRINTS" id="PR00037">
    <property type="entry name" value="HTHLACR"/>
</dbReference>
<keyword evidence="5" id="KW-1185">Reference proteome</keyword>
<dbReference type="PROSITE" id="PS51000">
    <property type="entry name" value="HTH_DEOR_2"/>
    <property type="match status" value="1"/>
</dbReference>
<reference evidence="4 5" key="1">
    <citation type="submission" date="2019-10" db="EMBL/GenBank/DDBJ databases">
        <title>Vibrio sp. nov. isolated from a shrimp pond.</title>
        <authorList>
            <person name="Gomez-Gil B."/>
            <person name="Enciso-Ibarra J."/>
            <person name="Enciso-Ibarra K."/>
            <person name="Bolan-Mejia C."/>
        </authorList>
    </citation>
    <scope>NUCLEOTIDE SEQUENCE [LARGE SCALE GENOMIC DNA]</scope>
    <source>
        <strain evidence="4 5">CAIM 722</strain>
    </source>
</reference>
<dbReference type="InterPro" id="IPR036390">
    <property type="entry name" value="WH_DNA-bd_sf"/>
</dbReference>
<dbReference type="SMART" id="SM00420">
    <property type="entry name" value="HTH_DEOR"/>
    <property type="match status" value="1"/>
</dbReference>
<keyword evidence="2" id="KW-0804">Transcription</keyword>
<keyword evidence="1" id="KW-0805">Transcription regulation</keyword>
<dbReference type="Pfam" id="PF00455">
    <property type="entry name" value="DeoRC"/>
    <property type="match status" value="1"/>
</dbReference>
<dbReference type="PANTHER" id="PTHR30363">
    <property type="entry name" value="HTH-TYPE TRANSCRIPTIONAL REGULATOR SRLR-RELATED"/>
    <property type="match status" value="1"/>
</dbReference>
<dbReference type="Gene3D" id="3.40.50.1360">
    <property type="match status" value="1"/>
</dbReference>
<sequence>MLTSKRHDDILKLLEKNERITTKELSECLNTSPTTIRTDLAYLESLNLIQKFHGGAALVKKTSPLSELIFSNREHLNHEEKNIITDEALNHIQDGQCIILDASSTSLMLSKKLGQFSKLTVVTNGIYNMLVLKDMPSINIIFIGGVVTKDSGSIEGLLGEDLVKNISADAIFFSAHGLSQNEGATDFNLYEVSLKNLMASRAKRKIALIDHSKIGNTSVASFCKFADINLLITDQKADKATINDFTKHGLDVTIA</sequence>
<evidence type="ECO:0000313" key="5">
    <source>
        <dbReference type="Proteomes" id="UP000462621"/>
    </source>
</evidence>
<dbReference type="PANTHER" id="PTHR30363:SF44">
    <property type="entry name" value="AGA OPERON TRANSCRIPTIONAL REPRESSOR-RELATED"/>
    <property type="match status" value="1"/>
</dbReference>
<comment type="caution">
    <text evidence="4">The sequence shown here is derived from an EMBL/GenBank/DDBJ whole genome shotgun (WGS) entry which is preliminary data.</text>
</comment>
<evidence type="ECO:0000259" key="3">
    <source>
        <dbReference type="PROSITE" id="PS51000"/>
    </source>
</evidence>
<proteinExistence type="predicted"/>
<dbReference type="Pfam" id="PF08220">
    <property type="entry name" value="HTH_DeoR"/>
    <property type="match status" value="1"/>
</dbReference>
<dbReference type="InterPro" id="IPR037171">
    <property type="entry name" value="NagB/RpiA_transferase-like"/>
</dbReference>
<dbReference type="SUPFAM" id="SSF100950">
    <property type="entry name" value="NagB/RpiA/CoA transferase-like"/>
    <property type="match status" value="1"/>
</dbReference>
<dbReference type="InterPro" id="IPR001034">
    <property type="entry name" value="DeoR_HTH"/>
</dbReference>